<dbReference type="SUPFAM" id="SSF54593">
    <property type="entry name" value="Glyoxalase/Bleomycin resistance protein/Dihydroxybiphenyl dioxygenase"/>
    <property type="match status" value="1"/>
</dbReference>
<feature type="domain" description="VOC" evidence="1">
    <location>
        <begin position="4"/>
        <end position="126"/>
    </location>
</feature>
<dbReference type="Pfam" id="PF00903">
    <property type="entry name" value="Glyoxalase"/>
    <property type="match status" value="1"/>
</dbReference>
<dbReference type="OrthoDB" id="9804907at2"/>
<protein>
    <submittedName>
        <fullName evidence="2">VOC family protein</fullName>
    </submittedName>
</protein>
<reference evidence="2 3" key="1">
    <citation type="submission" date="2019-05" db="EMBL/GenBank/DDBJ databases">
        <title>Georgenia *** sp. nov., and Georgenia *** sp. nov., isolated from the intestinal contents of plateau pika (Ochotona curzoniae) in the Qinghai-Tibet plateau of China.</title>
        <authorList>
            <person name="Tian Z."/>
        </authorList>
    </citation>
    <scope>NUCLEOTIDE SEQUENCE [LARGE SCALE GENOMIC DNA]</scope>
    <source>
        <strain evidence="2 3">Z443</strain>
    </source>
</reference>
<accession>A0A5B8CED7</accession>
<evidence type="ECO:0000313" key="2">
    <source>
        <dbReference type="EMBL" id="QDC26596.1"/>
    </source>
</evidence>
<dbReference type="InterPro" id="IPR037523">
    <property type="entry name" value="VOC_core"/>
</dbReference>
<gene>
    <name evidence="2" type="ORF">FE374_08090</name>
</gene>
<proteinExistence type="predicted"/>
<dbReference type="InterPro" id="IPR029068">
    <property type="entry name" value="Glyas_Bleomycin-R_OHBP_Dase"/>
</dbReference>
<dbReference type="Gene3D" id="3.10.180.10">
    <property type="entry name" value="2,3-Dihydroxybiphenyl 1,2-Dioxygenase, domain 1"/>
    <property type="match status" value="1"/>
</dbReference>
<dbReference type="PROSITE" id="PS51819">
    <property type="entry name" value="VOC"/>
    <property type="match status" value="1"/>
</dbReference>
<dbReference type="AlphaFoldDB" id="A0A5B8CED7"/>
<evidence type="ECO:0000259" key="1">
    <source>
        <dbReference type="PROSITE" id="PS51819"/>
    </source>
</evidence>
<organism evidence="2 3">
    <name type="scientific">Georgenia yuyongxinii</name>
    <dbReference type="NCBI Taxonomy" id="2589797"/>
    <lineage>
        <taxon>Bacteria</taxon>
        <taxon>Bacillati</taxon>
        <taxon>Actinomycetota</taxon>
        <taxon>Actinomycetes</taxon>
        <taxon>Micrococcales</taxon>
        <taxon>Bogoriellaceae</taxon>
        <taxon>Georgenia</taxon>
    </lineage>
</organism>
<name>A0A5B8CED7_9MICO</name>
<evidence type="ECO:0000313" key="3">
    <source>
        <dbReference type="Proteomes" id="UP000314616"/>
    </source>
</evidence>
<dbReference type="EMBL" id="CP040915">
    <property type="protein sequence ID" value="QDC26596.1"/>
    <property type="molecule type" value="Genomic_DNA"/>
</dbReference>
<dbReference type="Proteomes" id="UP000314616">
    <property type="component" value="Chromosome"/>
</dbReference>
<dbReference type="InterPro" id="IPR004360">
    <property type="entry name" value="Glyas_Fos-R_dOase_dom"/>
</dbReference>
<dbReference type="KEGG" id="gyu:FE374_08090"/>
<sequence length="127" mass="13497">MLSDFNPVPTLAVKDLDAARSFYEGTLGFTRSEGDVPDVVLYSVGSGKVMVYASSYAGTNKATAVSFQVPADGFDAEVAALREKGVTFLTFDMPSGSWDDGVLSDGSMKSVWFEDLDGNILNVGTYA</sequence>